<name>A0A3M8K690_9CORY</name>
<comment type="caution">
    <text evidence="1">The sequence shown here is derived from an EMBL/GenBank/DDBJ whole genome shotgun (WGS) entry which is preliminary data.</text>
</comment>
<sequence>MDTHYFLPERTTIVAQNQPTFTDVQRREILAEIVTKDNLPVLSIDKQVPGGSSKRLMLLNKVDAKQLADVLDHYLKQVYSLELAGLNSSMSPADMVAIFGEDDED</sequence>
<protein>
    <submittedName>
        <fullName evidence="1">Uncharacterized protein</fullName>
    </submittedName>
</protein>
<evidence type="ECO:0000313" key="1">
    <source>
        <dbReference type="EMBL" id="RNE48630.1"/>
    </source>
</evidence>
<organism evidence="1 2">
    <name type="scientific">Corynebacterium alimapuense</name>
    <dbReference type="NCBI Taxonomy" id="1576874"/>
    <lineage>
        <taxon>Bacteria</taxon>
        <taxon>Bacillati</taxon>
        <taxon>Actinomycetota</taxon>
        <taxon>Actinomycetes</taxon>
        <taxon>Mycobacteriales</taxon>
        <taxon>Corynebacteriaceae</taxon>
        <taxon>Corynebacterium</taxon>
    </lineage>
</organism>
<dbReference type="Proteomes" id="UP000266975">
    <property type="component" value="Unassembled WGS sequence"/>
</dbReference>
<reference evidence="1 2" key="1">
    <citation type="submission" date="2018-02" db="EMBL/GenBank/DDBJ databases">
        <title>Corynebacterium alimpuense sp. nov., a marine obligate actinomycete isolated from sediments of Valparaiso bay, Chile.</title>
        <authorList>
            <person name="Claverias F."/>
            <person name="Gonzales-Siles L."/>
            <person name="Salva-Serra F."/>
            <person name="Inganaes E."/>
            <person name="Molin K."/>
            <person name="Cumsille A."/>
            <person name="Undabarrena A."/>
            <person name="Couve E."/>
            <person name="Moore E.R.B."/>
            <person name="Gomila M."/>
            <person name="Camara B."/>
        </authorList>
    </citation>
    <scope>NUCLEOTIDE SEQUENCE [LARGE SCALE GENOMIC DNA]</scope>
    <source>
        <strain evidence="1 2">CCUG 69366</strain>
    </source>
</reference>
<gene>
    <name evidence="1" type="ORF">C5L39_09100</name>
</gene>
<proteinExistence type="predicted"/>
<keyword evidence="2" id="KW-1185">Reference proteome</keyword>
<dbReference type="AlphaFoldDB" id="A0A3M8K690"/>
<accession>A0A3M8K690</accession>
<evidence type="ECO:0000313" key="2">
    <source>
        <dbReference type="Proteomes" id="UP000266975"/>
    </source>
</evidence>
<dbReference type="EMBL" id="PTJO01000005">
    <property type="protein sequence ID" value="RNE48630.1"/>
    <property type="molecule type" value="Genomic_DNA"/>
</dbReference>
<dbReference type="OrthoDB" id="4411111at2"/>